<evidence type="ECO:0000256" key="5">
    <source>
        <dbReference type="ARBA" id="ARBA00022989"/>
    </source>
</evidence>
<feature type="transmembrane region" description="Helical" evidence="8">
    <location>
        <begin position="111"/>
        <end position="135"/>
    </location>
</feature>
<evidence type="ECO:0000313" key="11">
    <source>
        <dbReference type="Proteomes" id="UP000581688"/>
    </source>
</evidence>
<gene>
    <name evidence="10" type="ORF">HNQ94_002964</name>
</gene>
<evidence type="ECO:0000256" key="6">
    <source>
        <dbReference type="ARBA" id="ARBA00023136"/>
    </source>
</evidence>
<proteinExistence type="predicted"/>
<comment type="subcellular location">
    <subcellularLocation>
        <location evidence="1">Cell membrane</location>
        <topology evidence="1">Multi-pass membrane protein</topology>
    </subcellularLocation>
</comment>
<evidence type="ECO:0000313" key="10">
    <source>
        <dbReference type="EMBL" id="MBB6454482.1"/>
    </source>
</evidence>
<name>A0A841Q866_9BACI</name>
<dbReference type="SUPFAM" id="SSF53649">
    <property type="entry name" value="Alkaline phosphatase-like"/>
    <property type="match status" value="1"/>
</dbReference>
<feature type="compositionally biased region" description="Acidic residues" evidence="7">
    <location>
        <begin position="232"/>
        <end position="250"/>
    </location>
</feature>
<evidence type="ECO:0000256" key="1">
    <source>
        <dbReference type="ARBA" id="ARBA00004651"/>
    </source>
</evidence>
<feature type="transmembrane region" description="Helical" evidence="8">
    <location>
        <begin position="37"/>
        <end position="58"/>
    </location>
</feature>
<evidence type="ECO:0000256" key="3">
    <source>
        <dbReference type="ARBA" id="ARBA00022475"/>
    </source>
</evidence>
<evidence type="ECO:0000256" key="7">
    <source>
        <dbReference type="SAM" id="MobiDB-lite"/>
    </source>
</evidence>
<dbReference type="EMBL" id="JACHGH010000009">
    <property type="protein sequence ID" value="MBB6454482.1"/>
    <property type="molecule type" value="Genomic_DNA"/>
</dbReference>
<feature type="region of interest" description="Disordered" evidence="7">
    <location>
        <begin position="223"/>
        <end position="256"/>
    </location>
</feature>
<dbReference type="AlphaFoldDB" id="A0A841Q866"/>
<accession>A0A841Q866</accession>
<keyword evidence="11" id="KW-1185">Reference proteome</keyword>
<feature type="transmembrane region" description="Helical" evidence="8">
    <location>
        <begin position="7"/>
        <end position="25"/>
    </location>
</feature>
<dbReference type="Pfam" id="PF00884">
    <property type="entry name" value="Sulfatase"/>
    <property type="match status" value="1"/>
</dbReference>
<dbReference type="RefSeq" id="WP_174497036.1">
    <property type="nucleotide sequence ID" value="NZ_CADDWK010000011.1"/>
</dbReference>
<comment type="caution">
    <text evidence="10">The sequence shown here is derived from an EMBL/GenBank/DDBJ whole genome shotgun (WGS) entry which is preliminary data.</text>
</comment>
<sequence length="671" mass="77071">MLKQFKEIYILVYFLVSLLFMEALFRALTAKSVFSEGLLISFIFATSIAMTFYFLYSLFRGKGRYLISIILLIVAGLVFSSQLIYFNFFRTFYTLYSAGNATQVFEFWKDIWTILLQQFFWIILFFLPASLFIIFGKKILSFTKISLFAKGMIVSLIILVHLIGIASVHINGKDQHSPYDLYYKSSFPIMAAEKLGLFTMMRLDLQRLLTGWSPVLEASNPYLPTTKPVEVDGNDGDDTDGDSGENPDSEPDPKEPEAEVVEYNTINIDFDQLIANEDDAVMEDMHEYFKNVPPTAKNEYTGKYEGYNLVFITAEGFSPFAVHEDVTPTLHKLVHEGYYFTNFYTPLWEVSTTDGEYVATQGLIPKSGVWSFEESANNYLPFVMGNQLKKLGYKTNAYHNHSYAYYRRDISHPNMGYEYKGIGNGLNVKQIWPASDLEMMEVSIPEYINEEPFHAYYMTVSGHMQYSFDGNNMARKNQEHVQDLPYSEQAKAYIATQVELDKALEHLLDKLEEAGVADKTLIALSTDHYPYGLEDETINELAGHEVEHNFELYKNPFILYTKNMEPLTIDKPSSSLDIIPTLSNLLGLEYDSRLLMGTDIFSDADPLVVFHNKSFITDKGKYNSITKEFTAFPGQVVDDNYLDWMNAIVNSKFYYSTKILETDYYRKILEE</sequence>
<keyword evidence="3" id="KW-1003">Cell membrane</keyword>
<keyword evidence="6 8" id="KW-0472">Membrane</keyword>
<dbReference type="Proteomes" id="UP000581688">
    <property type="component" value="Unassembled WGS sequence"/>
</dbReference>
<evidence type="ECO:0000256" key="2">
    <source>
        <dbReference type="ARBA" id="ARBA00004936"/>
    </source>
</evidence>
<organism evidence="10 11">
    <name type="scientific">Salirhabdus euzebyi</name>
    <dbReference type="NCBI Taxonomy" id="394506"/>
    <lineage>
        <taxon>Bacteria</taxon>
        <taxon>Bacillati</taxon>
        <taxon>Bacillota</taxon>
        <taxon>Bacilli</taxon>
        <taxon>Bacillales</taxon>
        <taxon>Bacillaceae</taxon>
        <taxon>Salirhabdus</taxon>
    </lineage>
</organism>
<feature type="domain" description="Sulfatase N-terminal" evidence="9">
    <location>
        <begin position="308"/>
        <end position="587"/>
    </location>
</feature>
<dbReference type="CDD" id="cd16015">
    <property type="entry name" value="LTA_synthase"/>
    <property type="match status" value="1"/>
</dbReference>
<evidence type="ECO:0000256" key="8">
    <source>
        <dbReference type="SAM" id="Phobius"/>
    </source>
</evidence>
<dbReference type="Gene3D" id="3.40.720.10">
    <property type="entry name" value="Alkaline Phosphatase, subunit A"/>
    <property type="match status" value="1"/>
</dbReference>
<keyword evidence="4 8" id="KW-0812">Transmembrane</keyword>
<dbReference type="InterPro" id="IPR050448">
    <property type="entry name" value="OpgB/LTA_synthase_biosynth"/>
</dbReference>
<protein>
    <submittedName>
        <fullName evidence="10">Arylsulfatase A-like enzyme</fullName>
    </submittedName>
</protein>
<evidence type="ECO:0000256" key="4">
    <source>
        <dbReference type="ARBA" id="ARBA00022692"/>
    </source>
</evidence>
<dbReference type="Gene3D" id="3.30.1120.170">
    <property type="match status" value="1"/>
</dbReference>
<dbReference type="InterPro" id="IPR000917">
    <property type="entry name" value="Sulfatase_N"/>
</dbReference>
<dbReference type="PANTHER" id="PTHR47371:SF3">
    <property type="entry name" value="PHOSPHOGLYCEROL TRANSFERASE I"/>
    <property type="match status" value="1"/>
</dbReference>
<dbReference type="PANTHER" id="PTHR47371">
    <property type="entry name" value="LIPOTEICHOIC ACID SYNTHASE"/>
    <property type="match status" value="1"/>
</dbReference>
<dbReference type="InterPro" id="IPR017850">
    <property type="entry name" value="Alkaline_phosphatase_core_sf"/>
</dbReference>
<dbReference type="GO" id="GO:0005886">
    <property type="term" value="C:plasma membrane"/>
    <property type="evidence" value="ECO:0007669"/>
    <property type="project" value="UniProtKB-SubCell"/>
</dbReference>
<comment type="pathway">
    <text evidence="2">Cell wall biogenesis; lipoteichoic acid biosynthesis.</text>
</comment>
<feature type="transmembrane region" description="Helical" evidence="8">
    <location>
        <begin position="65"/>
        <end position="86"/>
    </location>
</feature>
<evidence type="ECO:0000259" key="9">
    <source>
        <dbReference type="Pfam" id="PF00884"/>
    </source>
</evidence>
<keyword evidence="5 8" id="KW-1133">Transmembrane helix</keyword>
<feature type="transmembrane region" description="Helical" evidence="8">
    <location>
        <begin position="147"/>
        <end position="170"/>
    </location>
</feature>
<reference evidence="10 11" key="1">
    <citation type="submission" date="2020-08" db="EMBL/GenBank/DDBJ databases">
        <title>Genomic Encyclopedia of Type Strains, Phase IV (KMG-IV): sequencing the most valuable type-strain genomes for metagenomic binning, comparative biology and taxonomic classification.</title>
        <authorList>
            <person name="Goeker M."/>
        </authorList>
    </citation>
    <scope>NUCLEOTIDE SEQUENCE [LARGE SCALE GENOMIC DNA]</scope>
    <source>
        <strain evidence="10 11">DSM 19612</strain>
    </source>
</reference>